<feature type="compositionally biased region" description="Basic and acidic residues" evidence="1">
    <location>
        <begin position="49"/>
        <end position="60"/>
    </location>
</feature>
<feature type="compositionally biased region" description="Basic and acidic residues" evidence="1">
    <location>
        <begin position="638"/>
        <end position="669"/>
    </location>
</feature>
<evidence type="ECO:0008006" key="4">
    <source>
        <dbReference type="Google" id="ProtNLM"/>
    </source>
</evidence>
<name>A0AAE0MGK6_9PEZI</name>
<feature type="compositionally biased region" description="Low complexity" evidence="1">
    <location>
        <begin position="28"/>
        <end position="38"/>
    </location>
</feature>
<evidence type="ECO:0000256" key="1">
    <source>
        <dbReference type="SAM" id="MobiDB-lite"/>
    </source>
</evidence>
<evidence type="ECO:0000313" key="3">
    <source>
        <dbReference type="Proteomes" id="UP001286456"/>
    </source>
</evidence>
<proteinExistence type="predicted"/>
<feature type="region of interest" description="Disordered" evidence="1">
    <location>
        <begin position="219"/>
        <end position="244"/>
    </location>
</feature>
<feature type="region of interest" description="Disordered" evidence="1">
    <location>
        <begin position="630"/>
        <end position="684"/>
    </location>
</feature>
<organism evidence="2 3">
    <name type="scientific">Cercophora scortea</name>
    <dbReference type="NCBI Taxonomy" id="314031"/>
    <lineage>
        <taxon>Eukaryota</taxon>
        <taxon>Fungi</taxon>
        <taxon>Dikarya</taxon>
        <taxon>Ascomycota</taxon>
        <taxon>Pezizomycotina</taxon>
        <taxon>Sordariomycetes</taxon>
        <taxon>Sordariomycetidae</taxon>
        <taxon>Sordariales</taxon>
        <taxon>Lasiosphaeriaceae</taxon>
        <taxon>Cercophora</taxon>
    </lineage>
</organism>
<dbReference type="EMBL" id="JAUEPO010000002">
    <property type="protein sequence ID" value="KAK3331801.1"/>
    <property type="molecule type" value="Genomic_DNA"/>
</dbReference>
<feature type="compositionally biased region" description="Acidic residues" evidence="1">
    <location>
        <begin position="221"/>
        <end position="232"/>
    </location>
</feature>
<dbReference type="PANTHER" id="PTHR13379">
    <property type="entry name" value="UNCHARACTERIZED DUF1308"/>
    <property type="match status" value="1"/>
</dbReference>
<accession>A0AAE0MGK6</accession>
<sequence length="684" mass="75585">MAVVDGAPSQGADLQNATESPSNESLHPAQASPASSSPASPPPGSGPAVKDDDKSAAQSREDIVTPEAFDSLFAQWKDCIQELRQLQRAADSSPKPIRTLANLIKVQQRALDKVVQKTQQAPEPGVNPIAPPQYFGVRSCCFADKWAAIKKCRGLVAIDKWFPRSPRLPVPARAGWLAYKDGAFQENQINIDAVVDCGATWLKFMSISPKSLAFQVVTEGWESDEDEDEGEDEHGRGAGDGLGNTEFAESIKKIVLAARWNHCHHIHLILSSLQEGVSDEIDTMVAYVRERIGGPDVSVTVSCAGSPFLTDEPPPLDEALSALIDDRDKLVSEECSRLTQTVNLDPSVLVSLVTDLHHGPIAQQSLPLQQIITKSILHHETENNELVSRQDILANVLYPALRGRKLVCTRFAAKYFQRVIESISTHSEEIRARMILPPGAFSEGVDKEHAGVVANGEGPEDENSLRRRFQEWSNVPVPEDLHLPVEVVDDVDLADVERLILEKKLPPMAMGVAKDLSLLNRSVYLYGWANKLTTISGHRGIERQVTMSVATHWTRASDDKPDAPNDYPPDLWHKHIGGYLIHRDKSKDWRSMLPPVEAGQEENSNVPADMMRWTRAWTTWGRGISTYGLPDTKTWEGVGHDDKQSFGRRMTARESRDEKEDATRSKDSGGENVEDEGEGEQEQS</sequence>
<feature type="region of interest" description="Disordered" evidence="1">
    <location>
        <begin position="1"/>
        <end position="60"/>
    </location>
</feature>
<dbReference type="Proteomes" id="UP001286456">
    <property type="component" value="Unassembled WGS sequence"/>
</dbReference>
<reference evidence="2" key="2">
    <citation type="submission" date="2023-06" db="EMBL/GenBank/DDBJ databases">
        <authorList>
            <consortium name="Lawrence Berkeley National Laboratory"/>
            <person name="Haridas S."/>
            <person name="Hensen N."/>
            <person name="Bonometti L."/>
            <person name="Westerberg I."/>
            <person name="Brannstrom I.O."/>
            <person name="Guillou S."/>
            <person name="Cros-Aarteil S."/>
            <person name="Calhoun S."/>
            <person name="Kuo A."/>
            <person name="Mondo S."/>
            <person name="Pangilinan J."/>
            <person name="Riley R."/>
            <person name="Labutti K."/>
            <person name="Andreopoulos B."/>
            <person name="Lipzen A."/>
            <person name="Chen C."/>
            <person name="Yanf M."/>
            <person name="Daum C."/>
            <person name="Ng V."/>
            <person name="Clum A."/>
            <person name="Steindorff A."/>
            <person name="Ohm R."/>
            <person name="Martin F."/>
            <person name="Silar P."/>
            <person name="Natvig D."/>
            <person name="Lalanne C."/>
            <person name="Gautier V."/>
            <person name="Ament-Velasquez S.L."/>
            <person name="Kruys A."/>
            <person name="Hutchinson M.I."/>
            <person name="Powell A.J."/>
            <person name="Barry K."/>
            <person name="Miller A.N."/>
            <person name="Grigoriev I.V."/>
            <person name="Debuchy R."/>
            <person name="Gladieux P."/>
            <person name="Thoren M.H."/>
            <person name="Johannesson H."/>
        </authorList>
    </citation>
    <scope>NUCLEOTIDE SEQUENCE</scope>
    <source>
        <strain evidence="2">SMH4131-1</strain>
    </source>
</reference>
<feature type="compositionally biased region" description="Acidic residues" evidence="1">
    <location>
        <begin position="672"/>
        <end position="684"/>
    </location>
</feature>
<evidence type="ECO:0000313" key="2">
    <source>
        <dbReference type="EMBL" id="KAK3331801.1"/>
    </source>
</evidence>
<reference evidence="2" key="1">
    <citation type="journal article" date="2023" name="Mol. Phylogenet. Evol.">
        <title>Genome-scale phylogeny and comparative genomics of the fungal order Sordariales.</title>
        <authorList>
            <person name="Hensen N."/>
            <person name="Bonometti L."/>
            <person name="Westerberg I."/>
            <person name="Brannstrom I.O."/>
            <person name="Guillou S."/>
            <person name="Cros-Aarteil S."/>
            <person name="Calhoun S."/>
            <person name="Haridas S."/>
            <person name="Kuo A."/>
            <person name="Mondo S."/>
            <person name="Pangilinan J."/>
            <person name="Riley R."/>
            <person name="LaButti K."/>
            <person name="Andreopoulos B."/>
            <person name="Lipzen A."/>
            <person name="Chen C."/>
            <person name="Yan M."/>
            <person name="Daum C."/>
            <person name="Ng V."/>
            <person name="Clum A."/>
            <person name="Steindorff A."/>
            <person name="Ohm R.A."/>
            <person name="Martin F."/>
            <person name="Silar P."/>
            <person name="Natvig D.O."/>
            <person name="Lalanne C."/>
            <person name="Gautier V."/>
            <person name="Ament-Velasquez S.L."/>
            <person name="Kruys A."/>
            <person name="Hutchinson M.I."/>
            <person name="Powell A.J."/>
            <person name="Barry K."/>
            <person name="Miller A.N."/>
            <person name="Grigoriev I.V."/>
            <person name="Debuchy R."/>
            <person name="Gladieux P."/>
            <person name="Hiltunen Thoren M."/>
            <person name="Johannesson H."/>
        </authorList>
    </citation>
    <scope>NUCLEOTIDE SEQUENCE</scope>
    <source>
        <strain evidence="2">SMH4131-1</strain>
    </source>
</reference>
<dbReference type="AlphaFoldDB" id="A0AAE0MGK6"/>
<gene>
    <name evidence="2" type="ORF">B0T19DRAFT_413998</name>
</gene>
<keyword evidence="3" id="KW-1185">Reference proteome</keyword>
<feature type="compositionally biased region" description="Polar residues" evidence="1">
    <location>
        <begin position="12"/>
        <end position="25"/>
    </location>
</feature>
<protein>
    <recommendedName>
        <fullName evidence="4">DUF1308 domain-containing protein</fullName>
    </recommendedName>
</protein>
<comment type="caution">
    <text evidence="2">The sequence shown here is derived from an EMBL/GenBank/DDBJ whole genome shotgun (WGS) entry which is preliminary data.</text>
</comment>
<dbReference type="PANTHER" id="PTHR13379:SF0">
    <property type="entry name" value="UPF0415 PROTEIN C7ORF25"/>
    <property type="match status" value="1"/>
</dbReference>